<dbReference type="InterPro" id="IPR021836">
    <property type="entry name" value="DUF3429"/>
</dbReference>
<keyword evidence="3" id="KW-1185">Reference proteome</keyword>
<dbReference type="Pfam" id="PF11911">
    <property type="entry name" value="DUF3429"/>
    <property type="match status" value="1"/>
</dbReference>
<dbReference type="PANTHER" id="PTHR15887:SF1">
    <property type="entry name" value="TRANSMEMBRANE PROTEIN 69"/>
    <property type="match status" value="1"/>
</dbReference>
<sequence length="145" mass="15484">MIPRSALTLGLAGLLPFLWGALGMLVPAIDEQTTALLGQRFGASYILISFGTVILCFMSGVLWGFATKTNAAIAYALSTLPALWAFFTIGGGGTRATIAVLIGFLLVFACDVQFARWNLTPPWWLKLRALLTVIVCGCLLIGIFA</sequence>
<dbReference type="AlphaFoldDB" id="A0A1I6FQ42"/>
<keyword evidence="1" id="KW-0472">Membrane</keyword>
<dbReference type="Proteomes" id="UP000199658">
    <property type="component" value="Unassembled WGS sequence"/>
</dbReference>
<dbReference type="STRING" id="670154.SAMN04488002_0048"/>
<feature type="transmembrane region" description="Helical" evidence="1">
    <location>
        <begin position="127"/>
        <end position="144"/>
    </location>
</feature>
<keyword evidence="1" id="KW-0812">Transmembrane</keyword>
<evidence type="ECO:0000256" key="1">
    <source>
        <dbReference type="SAM" id="Phobius"/>
    </source>
</evidence>
<gene>
    <name evidence="2" type="ORF">SAMN04488002_0048</name>
</gene>
<evidence type="ECO:0008006" key="4">
    <source>
        <dbReference type="Google" id="ProtNLM"/>
    </source>
</evidence>
<organism evidence="2 3">
    <name type="scientific">Litoreibacter janthinus</name>
    <dbReference type="NCBI Taxonomy" id="670154"/>
    <lineage>
        <taxon>Bacteria</taxon>
        <taxon>Pseudomonadati</taxon>
        <taxon>Pseudomonadota</taxon>
        <taxon>Alphaproteobacteria</taxon>
        <taxon>Rhodobacterales</taxon>
        <taxon>Roseobacteraceae</taxon>
        <taxon>Litoreibacter</taxon>
    </lineage>
</organism>
<dbReference type="EMBL" id="FOYO01000001">
    <property type="protein sequence ID" value="SFR32004.1"/>
    <property type="molecule type" value="Genomic_DNA"/>
</dbReference>
<name>A0A1I6FQ42_9RHOB</name>
<evidence type="ECO:0000313" key="2">
    <source>
        <dbReference type="EMBL" id="SFR32004.1"/>
    </source>
</evidence>
<dbReference type="PANTHER" id="PTHR15887">
    <property type="entry name" value="TRANSMEMBRANE PROTEIN 69"/>
    <property type="match status" value="1"/>
</dbReference>
<proteinExistence type="predicted"/>
<protein>
    <recommendedName>
        <fullName evidence="4">DUF3429 domain-containing protein</fullName>
    </recommendedName>
</protein>
<reference evidence="3" key="1">
    <citation type="submission" date="2016-10" db="EMBL/GenBank/DDBJ databases">
        <authorList>
            <person name="Varghese N."/>
            <person name="Submissions S."/>
        </authorList>
    </citation>
    <scope>NUCLEOTIDE SEQUENCE [LARGE SCALE GENOMIC DNA]</scope>
    <source>
        <strain evidence="3">DSM 26921</strain>
    </source>
</reference>
<feature type="transmembrane region" description="Helical" evidence="1">
    <location>
        <begin position="96"/>
        <end position="115"/>
    </location>
</feature>
<keyword evidence="1" id="KW-1133">Transmembrane helix</keyword>
<feature type="transmembrane region" description="Helical" evidence="1">
    <location>
        <begin position="72"/>
        <end position="90"/>
    </location>
</feature>
<evidence type="ECO:0000313" key="3">
    <source>
        <dbReference type="Proteomes" id="UP000199658"/>
    </source>
</evidence>
<dbReference type="RefSeq" id="WP_090211091.1">
    <property type="nucleotide sequence ID" value="NZ_FOYO01000001.1"/>
</dbReference>
<feature type="transmembrane region" description="Helical" evidence="1">
    <location>
        <begin position="42"/>
        <end position="65"/>
    </location>
</feature>
<dbReference type="OrthoDB" id="5297436at2"/>
<accession>A0A1I6FQ42</accession>